<keyword evidence="2" id="KW-1185">Reference proteome</keyword>
<evidence type="ECO:0000313" key="1">
    <source>
        <dbReference type="EMBL" id="SEQ27858.1"/>
    </source>
</evidence>
<protein>
    <submittedName>
        <fullName evidence="1">Uncharacterized protein</fullName>
    </submittedName>
</protein>
<dbReference type="EMBL" id="FOEP01000005">
    <property type="protein sequence ID" value="SEQ27858.1"/>
    <property type="molecule type" value="Genomic_DNA"/>
</dbReference>
<gene>
    <name evidence="1" type="ORF">SAMN04488092_105133</name>
</gene>
<accession>A0A1H9ES78</accession>
<dbReference type="AlphaFoldDB" id="A0A1H9ES78"/>
<dbReference type="Proteomes" id="UP000198634">
    <property type="component" value="Unassembled WGS sequence"/>
</dbReference>
<evidence type="ECO:0000313" key="2">
    <source>
        <dbReference type="Proteomes" id="UP000198634"/>
    </source>
</evidence>
<dbReference type="RefSeq" id="WP_281248635.1">
    <property type="nucleotide sequence ID" value="NZ_FOEP01000005.1"/>
</dbReference>
<sequence length="44" mass="4882">MWLLLEKLPEVIANERLLLALAGMPPLTRLNAVTLGGMEPRPEN</sequence>
<proteinExistence type="predicted"/>
<name>A0A1H9ES78_9RHOB</name>
<organism evidence="1 2">
    <name type="scientific">Thalassovita taeanensis</name>
    <dbReference type="NCBI Taxonomy" id="657014"/>
    <lineage>
        <taxon>Bacteria</taxon>
        <taxon>Pseudomonadati</taxon>
        <taxon>Pseudomonadota</taxon>
        <taxon>Alphaproteobacteria</taxon>
        <taxon>Rhodobacterales</taxon>
        <taxon>Roseobacteraceae</taxon>
        <taxon>Thalassovita</taxon>
    </lineage>
</organism>
<dbReference type="STRING" id="657014.SAMN04488092_105133"/>
<reference evidence="1 2" key="1">
    <citation type="submission" date="2016-10" db="EMBL/GenBank/DDBJ databases">
        <authorList>
            <person name="de Groot N.N."/>
        </authorList>
    </citation>
    <scope>NUCLEOTIDE SEQUENCE [LARGE SCALE GENOMIC DNA]</scope>
    <source>
        <strain evidence="1 2">DSM 22007</strain>
    </source>
</reference>